<sequence>MRITAVVWAAVAVTVLADVATAQEVRRAPSMGFMGMRGKKDIFPDDENSIEEFKRAPLMGFQGVRGKKAPSMGFMGMRGKKDEGQDLWDEEKRAPSSGFFGMRGKKAPAAGFFGMRGKKGPSSGFFGMRGKKGPSGFLGMRGKKESIDDIDSLLQYLRDSEARQDVEDMMETRAKRFVDDSFQEPQSEQDFL</sequence>
<organism evidence="2">
    <name type="scientific">Plautia stali</name>
    <name type="common">Stink bug</name>
    <dbReference type="NCBI Taxonomy" id="106108"/>
    <lineage>
        <taxon>Eukaryota</taxon>
        <taxon>Metazoa</taxon>
        <taxon>Ecdysozoa</taxon>
        <taxon>Arthropoda</taxon>
        <taxon>Hexapoda</taxon>
        <taxon>Insecta</taxon>
        <taxon>Pterygota</taxon>
        <taxon>Neoptera</taxon>
        <taxon>Paraneoptera</taxon>
        <taxon>Hemiptera</taxon>
        <taxon>Heteroptera</taxon>
        <taxon>Panheteroptera</taxon>
        <taxon>Pentatomomorpha</taxon>
        <taxon>Pentatomoidea</taxon>
        <taxon>Pentatomidae</taxon>
        <taxon>Pentatominae</taxon>
        <taxon>Plautia</taxon>
    </lineage>
</organism>
<keyword evidence="1" id="KW-0732">Signal</keyword>
<evidence type="ECO:0000313" key="2">
    <source>
        <dbReference type="EMBL" id="BAV78830.1"/>
    </source>
</evidence>
<feature type="chain" id="PRO_5009113629" evidence="1">
    <location>
        <begin position="23"/>
        <end position="192"/>
    </location>
</feature>
<protein>
    <submittedName>
        <fullName evidence="2">Tachykinin</fullName>
    </submittedName>
</protein>
<evidence type="ECO:0000256" key="1">
    <source>
        <dbReference type="SAM" id="SignalP"/>
    </source>
</evidence>
<reference evidence="2" key="1">
    <citation type="submission" date="2016-04" db="EMBL/GenBank/DDBJ databases">
        <title>Identification of allatostatic molecules in the brown-winged green bug Plautia stali.</title>
        <authorList>
            <person name="Matsumoto K."/>
            <person name="Suetsugu Y."/>
            <person name="Tanaka Y."/>
            <person name="Kotaki T."/>
            <person name="Goto S.G."/>
            <person name="Shinoda T."/>
            <person name="Shiga S."/>
        </authorList>
    </citation>
    <scope>NUCLEOTIDE SEQUENCE</scope>
</reference>
<name>A0A1E1G7V6_PLAST</name>
<accession>A0A1E1G7V6</accession>
<gene>
    <name evidence="2" type="primary">TK</name>
</gene>
<dbReference type="AlphaFoldDB" id="A0A1E1G7V6"/>
<feature type="signal peptide" evidence="1">
    <location>
        <begin position="1"/>
        <end position="22"/>
    </location>
</feature>
<dbReference type="EMBL" id="LC146526">
    <property type="protein sequence ID" value="BAV78830.1"/>
    <property type="molecule type" value="mRNA"/>
</dbReference>
<proteinExistence type="evidence at transcript level"/>